<comment type="caution">
    <text evidence="2">The sequence shown here is derived from an EMBL/GenBank/DDBJ whole genome shotgun (WGS) entry which is preliminary data.</text>
</comment>
<organism evidence="2 3">
    <name type="scientific">Phanerochaete sordida</name>
    <dbReference type="NCBI Taxonomy" id="48140"/>
    <lineage>
        <taxon>Eukaryota</taxon>
        <taxon>Fungi</taxon>
        <taxon>Dikarya</taxon>
        <taxon>Basidiomycota</taxon>
        <taxon>Agaricomycotina</taxon>
        <taxon>Agaricomycetes</taxon>
        <taxon>Polyporales</taxon>
        <taxon>Phanerochaetaceae</taxon>
        <taxon>Phanerochaete</taxon>
    </lineage>
</organism>
<dbReference type="EMBL" id="BPQB01000031">
    <property type="protein sequence ID" value="GJE93283.1"/>
    <property type="molecule type" value="Genomic_DNA"/>
</dbReference>
<sequence length="146" mass="15794">MQLLALAASALAFASAVVAQPEAVRFGVVNVSPTTVKLSENFTIHYNSTFADLAGHSPIYLDFHIQGINANGFVQPEYLIARTTYPTNGTKNVWLTTAVPYNELVANASYLVWADIWYNQSYVKPGFLESGGTSAAINLIDDSESS</sequence>
<feature type="chain" id="PRO_5040474500" evidence="1">
    <location>
        <begin position="20"/>
        <end position="146"/>
    </location>
</feature>
<feature type="signal peptide" evidence="1">
    <location>
        <begin position="1"/>
        <end position="19"/>
    </location>
</feature>
<keyword evidence="3" id="KW-1185">Reference proteome</keyword>
<dbReference type="Proteomes" id="UP000703269">
    <property type="component" value="Unassembled WGS sequence"/>
</dbReference>
<proteinExistence type="predicted"/>
<dbReference type="AlphaFoldDB" id="A0A9P3LG18"/>
<dbReference type="OrthoDB" id="3043660at2759"/>
<keyword evidence="1" id="KW-0732">Signal</keyword>
<evidence type="ECO:0000313" key="3">
    <source>
        <dbReference type="Proteomes" id="UP000703269"/>
    </source>
</evidence>
<accession>A0A9P3LG18</accession>
<protein>
    <submittedName>
        <fullName evidence="2">Uncharacterized protein</fullName>
    </submittedName>
</protein>
<gene>
    <name evidence="2" type="ORF">PsYK624_094420</name>
</gene>
<name>A0A9P3LG18_9APHY</name>
<reference evidence="2 3" key="1">
    <citation type="submission" date="2021-08" db="EMBL/GenBank/DDBJ databases">
        <title>Draft Genome Sequence of Phanerochaete sordida strain YK-624.</title>
        <authorList>
            <person name="Mori T."/>
            <person name="Dohra H."/>
            <person name="Suzuki T."/>
            <person name="Kawagishi H."/>
            <person name="Hirai H."/>
        </authorList>
    </citation>
    <scope>NUCLEOTIDE SEQUENCE [LARGE SCALE GENOMIC DNA]</scope>
    <source>
        <strain evidence="2 3">YK-624</strain>
    </source>
</reference>
<evidence type="ECO:0000256" key="1">
    <source>
        <dbReference type="SAM" id="SignalP"/>
    </source>
</evidence>
<evidence type="ECO:0000313" key="2">
    <source>
        <dbReference type="EMBL" id="GJE93283.1"/>
    </source>
</evidence>